<dbReference type="InterPro" id="IPR008920">
    <property type="entry name" value="TF_FadR/GntR_C"/>
</dbReference>
<keyword evidence="1" id="KW-0805">Transcription regulation</keyword>
<dbReference type="GO" id="GO:0003677">
    <property type="term" value="F:DNA binding"/>
    <property type="evidence" value="ECO:0007669"/>
    <property type="project" value="UniProtKB-KW"/>
</dbReference>
<dbReference type="InterPro" id="IPR011711">
    <property type="entry name" value="GntR_C"/>
</dbReference>
<dbReference type="SMART" id="SM00345">
    <property type="entry name" value="HTH_GNTR"/>
    <property type="match status" value="1"/>
</dbReference>
<accession>A0A4V2Z7L6</accession>
<dbReference type="CDD" id="cd07377">
    <property type="entry name" value="WHTH_GntR"/>
    <property type="match status" value="1"/>
</dbReference>
<keyword evidence="2" id="KW-0238">DNA-binding</keyword>
<dbReference type="Pfam" id="PF07729">
    <property type="entry name" value="FCD"/>
    <property type="match status" value="1"/>
</dbReference>
<dbReference type="PANTHER" id="PTHR43537">
    <property type="entry name" value="TRANSCRIPTIONAL REGULATOR, GNTR FAMILY"/>
    <property type="match status" value="1"/>
</dbReference>
<evidence type="ECO:0000259" key="4">
    <source>
        <dbReference type="PROSITE" id="PS50949"/>
    </source>
</evidence>
<dbReference type="Proteomes" id="UP000294662">
    <property type="component" value="Unassembled WGS sequence"/>
</dbReference>
<dbReference type="Gene3D" id="1.20.120.530">
    <property type="entry name" value="GntR ligand-binding domain-like"/>
    <property type="match status" value="1"/>
</dbReference>
<dbReference type="Gene3D" id="1.10.10.10">
    <property type="entry name" value="Winged helix-like DNA-binding domain superfamily/Winged helix DNA-binding domain"/>
    <property type="match status" value="1"/>
</dbReference>
<proteinExistence type="predicted"/>
<organism evidence="5 6">
    <name type="scientific">Antarcticimicrobium sediminis</name>
    <dbReference type="NCBI Taxonomy" id="2546227"/>
    <lineage>
        <taxon>Bacteria</taxon>
        <taxon>Pseudomonadati</taxon>
        <taxon>Pseudomonadota</taxon>
        <taxon>Alphaproteobacteria</taxon>
        <taxon>Rhodobacterales</taxon>
        <taxon>Paracoccaceae</taxon>
        <taxon>Antarcticimicrobium</taxon>
    </lineage>
</organism>
<evidence type="ECO:0000313" key="5">
    <source>
        <dbReference type="EMBL" id="TDE36956.1"/>
    </source>
</evidence>
<dbReference type="OrthoDB" id="284307at2"/>
<dbReference type="PROSITE" id="PS50949">
    <property type="entry name" value="HTH_GNTR"/>
    <property type="match status" value="1"/>
</dbReference>
<evidence type="ECO:0000256" key="1">
    <source>
        <dbReference type="ARBA" id="ARBA00023015"/>
    </source>
</evidence>
<reference evidence="5 6" key="1">
    <citation type="submission" date="2019-03" db="EMBL/GenBank/DDBJ databases">
        <authorList>
            <person name="Zhang S."/>
        </authorList>
    </citation>
    <scope>NUCLEOTIDE SEQUENCE [LARGE SCALE GENOMIC DNA]</scope>
    <source>
        <strain evidence="5 6">S4J41</strain>
    </source>
</reference>
<dbReference type="PRINTS" id="PR00035">
    <property type="entry name" value="HTHGNTR"/>
</dbReference>
<keyword evidence="3" id="KW-0804">Transcription</keyword>
<sequence>MTPPATSPAPSDIVERLATLIALGELEPDGRLPPERILATRFGISRSRLRQALDQLESEGAVYRRQGRGTFAAPPVHNGYNGLNRLARHASPQEIMEVRLHIEPTLAALATVRASPGDIARLEQLMLATLDQSDQAAYEVADDIFHYHVAKAAGNILFLEVYESIRTVRKLAAWGNLRRESHTAEAMTRFGEQHQSLFRCISSGQSSEAAQAMELHIQDVNRMILAGDP</sequence>
<keyword evidence="6" id="KW-1185">Reference proteome</keyword>
<gene>
    <name evidence="5" type="ORF">E1B25_12720</name>
</gene>
<dbReference type="SUPFAM" id="SSF46785">
    <property type="entry name" value="Winged helix' DNA-binding domain"/>
    <property type="match status" value="1"/>
</dbReference>
<dbReference type="SUPFAM" id="SSF48008">
    <property type="entry name" value="GntR ligand-binding domain-like"/>
    <property type="match status" value="1"/>
</dbReference>
<dbReference type="Pfam" id="PF00392">
    <property type="entry name" value="GntR"/>
    <property type="match status" value="1"/>
</dbReference>
<dbReference type="AlphaFoldDB" id="A0A4V2Z7L6"/>
<dbReference type="EMBL" id="SMFP01000008">
    <property type="protein sequence ID" value="TDE36956.1"/>
    <property type="molecule type" value="Genomic_DNA"/>
</dbReference>
<comment type="caution">
    <text evidence="5">The sequence shown here is derived from an EMBL/GenBank/DDBJ whole genome shotgun (WGS) entry which is preliminary data.</text>
</comment>
<dbReference type="InterPro" id="IPR036388">
    <property type="entry name" value="WH-like_DNA-bd_sf"/>
</dbReference>
<name>A0A4V2Z7L6_9RHOB</name>
<dbReference type="PANTHER" id="PTHR43537:SF5">
    <property type="entry name" value="UXU OPERON TRANSCRIPTIONAL REGULATOR"/>
    <property type="match status" value="1"/>
</dbReference>
<protein>
    <submittedName>
        <fullName evidence="5">FadR family transcriptional regulator</fullName>
    </submittedName>
</protein>
<dbReference type="GO" id="GO:0003700">
    <property type="term" value="F:DNA-binding transcription factor activity"/>
    <property type="evidence" value="ECO:0007669"/>
    <property type="project" value="InterPro"/>
</dbReference>
<dbReference type="RefSeq" id="WP_132829818.1">
    <property type="nucleotide sequence ID" value="NZ_SMFP01000008.1"/>
</dbReference>
<evidence type="ECO:0000256" key="3">
    <source>
        <dbReference type="ARBA" id="ARBA00023163"/>
    </source>
</evidence>
<dbReference type="SMART" id="SM00895">
    <property type="entry name" value="FCD"/>
    <property type="match status" value="1"/>
</dbReference>
<dbReference type="InterPro" id="IPR000524">
    <property type="entry name" value="Tscrpt_reg_HTH_GntR"/>
</dbReference>
<evidence type="ECO:0000256" key="2">
    <source>
        <dbReference type="ARBA" id="ARBA00023125"/>
    </source>
</evidence>
<dbReference type="InterPro" id="IPR036390">
    <property type="entry name" value="WH_DNA-bd_sf"/>
</dbReference>
<evidence type="ECO:0000313" key="6">
    <source>
        <dbReference type="Proteomes" id="UP000294662"/>
    </source>
</evidence>
<feature type="domain" description="HTH gntR-type" evidence="4">
    <location>
        <begin position="7"/>
        <end position="75"/>
    </location>
</feature>